<dbReference type="PROSITE" id="PS50878">
    <property type="entry name" value="RT_POL"/>
    <property type="match status" value="1"/>
</dbReference>
<feature type="domain" description="Reverse transcriptase" evidence="1">
    <location>
        <begin position="101"/>
        <end position="349"/>
    </location>
</feature>
<dbReference type="InterPro" id="IPR043502">
    <property type="entry name" value="DNA/RNA_pol_sf"/>
</dbReference>
<gene>
    <name evidence="2" type="ORF">METZ01_LOCUS91598</name>
</gene>
<protein>
    <recommendedName>
        <fullName evidence="1">Reverse transcriptase domain-containing protein</fullName>
    </recommendedName>
</protein>
<evidence type="ECO:0000313" key="2">
    <source>
        <dbReference type="EMBL" id="SVA38744.1"/>
    </source>
</evidence>
<dbReference type="CDD" id="cd01651">
    <property type="entry name" value="RT_G2_intron"/>
    <property type="match status" value="1"/>
</dbReference>
<dbReference type="AlphaFoldDB" id="A0A381VEZ0"/>
<dbReference type="EMBL" id="UINC01008617">
    <property type="protein sequence ID" value="SVA38744.1"/>
    <property type="molecule type" value="Genomic_DNA"/>
</dbReference>
<name>A0A381VEZ0_9ZZZZ</name>
<accession>A0A381VEZ0</accession>
<dbReference type="InterPro" id="IPR030931">
    <property type="entry name" value="Group_II_RT_mat"/>
</dbReference>
<dbReference type="InterPro" id="IPR000477">
    <property type="entry name" value="RT_dom"/>
</dbReference>
<dbReference type="InterPro" id="IPR051083">
    <property type="entry name" value="GrpII_Intron_Splice-Mob/Def"/>
</dbReference>
<dbReference type="NCBIfam" id="TIGR04416">
    <property type="entry name" value="group_II_RT_mat"/>
    <property type="match status" value="1"/>
</dbReference>
<dbReference type="PANTHER" id="PTHR34047">
    <property type="entry name" value="NUCLEAR INTRON MATURASE 1, MITOCHONDRIAL-RELATED"/>
    <property type="match status" value="1"/>
</dbReference>
<dbReference type="PANTHER" id="PTHR34047:SF8">
    <property type="entry name" value="PROTEIN YKFC"/>
    <property type="match status" value="1"/>
</dbReference>
<evidence type="ECO:0000259" key="1">
    <source>
        <dbReference type="PROSITE" id="PS50878"/>
    </source>
</evidence>
<dbReference type="Pfam" id="PF00078">
    <property type="entry name" value="RVT_1"/>
    <property type="match status" value="1"/>
</dbReference>
<dbReference type="SUPFAM" id="SSF56672">
    <property type="entry name" value="DNA/RNA polymerases"/>
    <property type="match status" value="1"/>
</dbReference>
<reference evidence="2" key="1">
    <citation type="submission" date="2018-05" db="EMBL/GenBank/DDBJ databases">
        <authorList>
            <person name="Lanie J.A."/>
            <person name="Ng W.-L."/>
            <person name="Kazmierczak K.M."/>
            <person name="Andrzejewski T.M."/>
            <person name="Davidsen T.M."/>
            <person name="Wayne K.J."/>
            <person name="Tettelin H."/>
            <person name="Glass J.I."/>
            <person name="Rusch D."/>
            <person name="Podicherti R."/>
            <person name="Tsui H.-C.T."/>
            <person name="Winkler M.E."/>
        </authorList>
    </citation>
    <scope>NUCLEOTIDE SEQUENCE</scope>
</reference>
<sequence>MTWGNSAQEDPNEERAHHNFLTVDGKHKGAQKPMIVSTKQQQIAKLAKEKPKLVFTSLNHQLDIEWLYEAYRLTRKDGAVGIDGETARDYEQHLDANLQSLLERVKSGRYRAPAIRRVFIPKGDGKLRPLGIPTFEDKLVQRAVVMLLEPIYEQTFYDCSFGFRPGYSAHQALQSLRNHIMDDGGKWVLDVDIQQYFDTIEHTQLRNFLDQRVTDGVIRKMIDKWLKAGVMDGSKLKKSVIGTPQGGVISPLLANIYLHYVLDEWFANTVKPRMRGRSSLTRFADDFVMVFEHYEDCYRVQQVLTKRFTRYGLTLHPDKTRRVDFRFRYRKTNIQRGKCVNFDFLGFTHYWGRSRRGHFVVCQKTAKNRLARTLKAFNVLCQKMRHKPLDLQWEWLNRRLVGHFVYFGITGNIKSLKRLHHKVERLWHKWLGRRSRKSYIPWVRFTLLLKRFPLAIPRIYHRYV</sequence>
<proteinExistence type="predicted"/>
<organism evidence="2">
    <name type="scientific">marine metagenome</name>
    <dbReference type="NCBI Taxonomy" id="408172"/>
    <lineage>
        <taxon>unclassified sequences</taxon>
        <taxon>metagenomes</taxon>
        <taxon>ecological metagenomes</taxon>
    </lineage>
</organism>